<dbReference type="AlphaFoldDB" id="A0A6J7JR15"/>
<dbReference type="EMBL" id="CAFBNA010000135">
    <property type="protein sequence ID" value="CAB4944532.1"/>
    <property type="molecule type" value="Genomic_DNA"/>
</dbReference>
<proteinExistence type="predicted"/>
<organism evidence="1">
    <name type="scientific">freshwater metagenome</name>
    <dbReference type="NCBI Taxonomy" id="449393"/>
    <lineage>
        <taxon>unclassified sequences</taxon>
        <taxon>metagenomes</taxon>
        <taxon>ecological metagenomes</taxon>
    </lineage>
</organism>
<protein>
    <submittedName>
        <fullName evidence="1">Unannotated protein</fullName>
    </submittedName>
</protein>
<gene>
    <name evidence="1" type="ORF">UFOPK3708_01641</name>
</gene>
<accession>A0A6J7JR15</accession>
<name>A0A6J7JR15_9ZZZZ</name>
<evidence type="ECO:0000313" key="1">
    <source>
        <dbReference type="EMBL" id="CAB4944532.1"/>
    </source>
</evidence>
<reference evidence="1" key="1">
    <citation type="submission" date="2020-05" db="EMBL/GenBank/DDBJ databases">
        <authorList>
            <person name="Chiriac C."/>
            <person name="Salcher M."/>
            <person name="Ghai R."/>
            <person name="Kavagutti S V."/>
        </authorList>
    </citation>
    <scope>NUCLEOTIDE SEQUENCE</scope>
</reference>
<sequence>MHRGDLDDITIGIDPALLRLGLGIHCFFEFIERSQHGTHWRSATTELAIEQLNDVFKISEAAFSFEVGRNLFDDFVVETKDLIPTNKTASFEFIGPHPTLGLQHLNWVLLCFSGFGGFGARRKNHRIGCKPTQLHCTNTATIGRVGHCREQEAQLLHCVGLQNGTNATTNCGDVTLA</sequence>